<sequence length="80" mass="9495">MSTFVPPPQVRVLQRQLRQYEKFYLMNQGVSLPVLMRSKITFRHPVEGEDCSHVYVEHCHQLRHVHLTRKPCGILPLMWA</sequence>
<reference evidence="1 2" key="1">
    <citation type="submission" date="2024-07" db="EMBL/GenBank/DDBJ databases">
        <title>Enhanced genomic and transcriptomic resources for Trichinella pseudospiralis and T. spiralis underpin the discovery of pronounced molecular differences between stages and species.</title>
        <authorList>
            <person name="Pasi K.K."/>
            <person name="La Rosa G."/>
            <person name="Gomez-Morales M.A."/>
            <person name="Tosini F."/>
            <person name="Sumanam S."/>
            <person name="Young N.D."/>
            <person name="Chang B.C."/>
            <person name="Robin G.B."/>
        </authorList>
    </citation>
    <scope>NUCLEOTIDE SEQUENCE [LARGE SCALE GENOMIC DNA]</scope>
    <source>
        <strain evidence="1">ISS534</strain>
    </source>
</reference>
<gene>
    <name evidence="1" type="ORF">TSPI_07851</name>
</gene>
<name>A0ABR3KXI1_TRISP</name>
<dbReference type="EMBL" id="JBEUSY010000101">
    <property type="protein sequence ID" value="KAL1245361.1"/>
    <property type="molecule type" value="Genomic_DNA"/>
</dbReference>
<dbReference type="Proteomes" id="UP001558632">
    <property type="component" value="Unassembled WGS sequence"/>
</dbReference>
<organism evidence="1 2">
    <name type="scientific">Trichinella spiralis</name>
    <name type="common">Trichina worm</name>
    <dbReference type="NCBI Taxonomy" id="6334"/>
    <lineage>
        <taxon>Eukaryota</taxon>
        <taxon>Metazoa</taxon>
        <taxon>Ecdysozoa</taxon>
        <taxon>Nematoda</taxon>
        <taxon>Enoplea</taxon>
        <taxon>Dorylaimia</taxon>
        <taxon>Trichinellida</taxon>
        <taxon>Trichinellidae</taxon>
        <taxon>Trichinella</taxon>
    </lineage>
</organism>
<keyword evidence="2" id="KW-1185">Reference proteome</keyword>
<proteinExistence type="predicted"/>
<evidence type="ECO:0000313" key="1">
    <source>
        <dbReference type="EMBL" id="KAL1245361.1"/>
    </source>
</evidence>
<comment type="caution">
    <text evidence="1">The sequence shown here is derived from an EMBL/GenBank/DDBJ whole genome shotgun (WGS) entry which is preliminary data.</text>
</comment>
<accession>A0ABR3KXI1</accession>
<protein>
    <submittedName>
        <fullName evidence="1">Inosose dehydratase</fullName>
    </submittedName>
</protein>
<evidence type="ECO:0000313" key="2">
    <source>
        <dbReference type="Proteomes" id="UP001558632"/>
    </source>
</evidence>